<feature type="transmembrane region" description="Helical" evidence="18">
    <location>
        <begin position="227"/>
        <end position="247"/>
    </location>
</feature>
<protein>
    <recommendedName>
        <fullName evidence="5 18">NADH-ubiquinone oxidoreductase chain 2</fullName>
        <ecNumber evidence="4 18">7.1.1.2</ecNumber>
    </recommendedName>
</protein>
<evidence type="ECO:0000256" key="12">
    <source>
        <dbReference type="ARBA" id="ARBA00022989"/>
    </source>
</evidence>
<evidence type="ECO:0000256" key="13">
    <source>
        <dbReference type="ARBA" id="ARBA00023027"/>
    </source>
</evidence>
<dbReference type="PANTHER" id="PTHR46552:SF1">
    <property type="entry name" value="NADH-UBIQUINONE OXIDOREDUCTASE CHAIN 2"/>
    <property type="match status" value="1"/>
</dbReference>
<dbReference type="InterPro" id="IPR001750">
    <property type="entry name" value="ND/Mrp_TM"/>
</dbReference>
<dbReference type="InterPro" id="IPR003917">
    <property type="entry name" value="NADH_UbQ_OxRdtase_chain2"/>
</dbReference>
<proteinExistence type="inferred from homology"/>
<comment type="catalytic activity">
    <reaction evidence="17 18">
        <text>a ubiquinone + NADH + 5 H(+)(in) = a ubiquinol + NAD(+) + 4 H(+)(out)</text>
        <dbReference type="Rhea" id="RHEA:29091"/>
        <dbReference type="Rhea" id="RHEA-COMP:9565"/>
        <dbReference type="Rhea" id="RHEA-COMP:9566"/>
        <dbReference type="ChEBI" id="CHEBI:15378"/>
        <dbReference type="ChEBI" id="CHEBI:16389"/>
        <dbReference type="ChEBI" id="CHEBI:17976"/>
        <dbReference type="ChEBI" id="CHEBI:57540"/>
        <dbReference type="ChEBI" id="CHEBI:57945"/>
        <dbReference type="EC" id="7.1.1.2"/>
    </reaction>
</comment>
<feature type="transmembrane region" description="Helical" evidence="18">
    <location>
        <begin position="189"/>
        <end position="207"/>
    </location>
</feature>
<evidence type="ECO:0000256" key="5">
    <source>
        <dbReference type="ARBA" id="ARBA00021008"/>
    </source>
</evidence>
<feature type="domain" description="NADH:quinone oxidoreductase/Mrp antiporter transmembrane" evidence="19">
    <location>
        <begin position="22"/>
        <end position="270"/>
    </location>
</feature>
<evidence type="ECO:0000256" key="1">
    <source>
        <dbReference type="ARBA" id="ARBA00003257"/>
    </source>
</evidence>
<dbReference type="PRINTS" id="PR01436">
    <property type="entry name" value="NADHDHGNASE2"/>
</dbReference>
<dbReference type="PANTHER" id="PTHR46552">
    <property type="entry name" value="NADH-UBIQUINONE OXIDOREDUCTASE CHAIN 2"/>
    <property type="match status" value="1"/>
</dbReference>
<evidence type="ECO:0000256" key="15">
    <source>
        <dbReference type="ARBA" id="ARBA00023128"/>
    </source>
</evidence>
<evidence type="ECO:0000256" key="10">
    <source>
        <dbReference type="ARBA" id="ARBA00022967"/>
    </source>
</evidence>
<sequence>MKMSKIILVWFIMLSIFISISSSSFLFLWMCLEINMMAFVPLMNSNNQMSSNSMITYFIIQALASSAYIFIIINFLINCATSIEKLNLAISCSMMIKVGAAPFHIWFPQISEGISLQSLLLLSSIQKIIPLHITSMFVNKFIFIAITMSAMMGSLGGLNQFSIRKILAFSSITHLAWMLSLIMLNSNMWLMYMLIYTTILAFIINFMHINSMNFINQTISFSKENSLYIIILLMSLGGMPPMIGFFMKWMSLKIIIFNMYMLSIPLIISSLINLYFYTRLTYPFFLKIYLNNKWKLSKFNTMILFLIMQLLIFVMIPLI</sequence>
<evidence type="ECO:0000256" key="16">
    <source>
        <dbReference type="ARBA" id="ARBA00023136"/>
    </source>
</evidence>
<evidence type="ECO:0000256" key="18">
    <source>
        <dbReference type="RuleBase" id="RU003403"/>
    </source>
</evidence>
<comment type="function">
    <text evidence="1">Core subunit of the mitochondrial membrane respiratory chain NADH dehydrogenase (Complex I) that is believed to belong to the minimal assembly required for catalysis. Complex I functions in the transfer of electrons from NADH to the respiratory chain. The immediate electron acceptor for the enzyme is believed to be ubiquinone.</text>
</comment>
<dbReference type="GO" id="GO:0006120">
    <property type="term" value="P:mitochondrial electron transport, NADH to ubiquinone"/>
    <property type="evidence" value="ECO:0007669"/>
    <property type="project" value="InterPro"/>
</dbReference>
<keyword evidence="9 18" id="KW-0999">Mitochondrion inner membrane</keyword>
<dbReference type="GO" id="GO:0008137">
    <property type="term" value="F:NADH dehydrogenase (ubiquinone) activity"/>
    <property type="evidence" value="ECO:0007669"/>
    <property type="project" value="UniProtKB-EC"/>
</dbReference>
<dbReference type="Pfam" id="PF00361">
    <property type="entry name" value="Proton_antipo_M"/>
    <property type="match status" value="1"/>
</dbReference>
<dbReference type="EMBL" id="MF818021">
    <property type="protein sequence ID" value="AYN50585.1"/>
    <property type="molecule type" value="Genomic_DNA"/>
</dbReference>
<keyword evidence="10 18" id="KW-1278">Translocase</keyword>
<feature type="transmembrane region" description="Helical" evidence="18">
    <location>
        <begin position="7"/>
        <end position="35"/>
    </location>
</feature>
<dbReference type="KEGG" id="oti:38339196"/>
<dbReference type="AlphaFoldDB" id="A0A3G2JZW1"/>
<evidence type="ECO:0000256" key="8">
    <source>
        <dbReference type="ARBA" id="ARBA00022692"/>
    </source>
</evidence>
<keyword evidence="7 18" id="KW-0679">Respiratory chain</keyword>
<feature type="transmembrane region" description="Helical" evidence="18">
    <location>
        <begin position="88"/>
        <end position="107"/>
    </location>
</feature>
<evidence type="ECO:0000256" key="2">
    <source>
        <dbReference type="ARBA" id="ARBA00004448"/>
    </source>
</evidence>
<keyword evidence="6" id="KW-0813">Transport</keyword>
<accession>A0A3G2JZW1</accession>
<keyword evidence="15 18" id="KW-0496">Mitochondrion</keyword>
<dbReference type="CTD" id="4536"/>
<name>A0A3G2JZW1_9ACAR</name>
<keyword evidence="8 18" id="KW-0812">Transmembrane</keyword>
<dbReference type="EC" id="7.1.1.2" evidence="4 18"/>
<evidence type="ECO:0000256" key="11">
    <source>
        <dbReference type="ARBA" id="ARBA00022982"/>
    </source>
</evidence>
<keyword evidence="11 18" id="KW-0249">Electron transport</keyword>
<evidence type="ECO:0000256" key="17">
    <source>
        <dbReference type="ARBA" id="ARBA00049551"/>
    </source>
</evidence>
<gene>
    <name evidence="20" type="primary">ND2</name>
</gene>
<feature type="transmembrane region" description="Helical" evidence="18">
    <location>
        <begin position="55"/>
        <end position="76"/>
    </location>
</feature>
<evidence type="ECO:0000256" key="4">
    <source>
        <dbReference type="ARBA" id="ARBA00012944"/>
    </source>
</evidence>
<feature type="transmembrane region" description="Helical" evidence="18">
    <location>
        <begin position="259"/>
        <end position="278"/>
    </location>
</feature>
<dbReference type="GO" id="GO:0005743">
    <property type="term" value="C:mitochondrial inner membrane"/>
    <property type="evidence" value="ECO:0007669"/>
    <property type="project" value="UniProtKB-SubCell"/>
</dbReference>
<evidence type="ECO:0000256" key="14">
    <source>
        <dbReference type="ARBA" id="ARBA00023075"/>
    </source>
</evidence>
<keyword evidence="13 18" id="KW-0520">NAD</keyword>
<comment type="subcellular location">
    <subcellularLocation>
        <location evidence="2 18">Mitochondrion inner membrane</location>
        <topology evidence="2 18">Multi-pass membrane protein</topology>
    </subcellularLocation>
</comment>
<dbReference type="GeneID" id="38339196"/>
<keyword evidence="14 18" id="KW-0830">Ubiquinone</keyword>
<feature type="transmembrane region" description="Helical" evidence="18">
    <location>
        <begin position="166"/>
        <end position="183"/>
    </location>
</feature>
<evidence type="ECO:0000256" key="9">
    <source>
        <dbReference type="ARBA" id="ARBA00022792"/>
    </source>
</evidence>
<evidence type="ECO:0000256" key="6">
    <source>
        <dbReference type="ARBA" id="ARBA00022448"/>
    </source>
</evidence>
<evidence type="ECO:0000256" key="7">
    <source>
        <dbReference type="ARBA" id="ARBA00022660"/>
    </source>
</evidence>
<evidence type="ECO:0000256" key="3">
    <source>
        <dbReference type="ARBA" id="ARBA00007012"/>
    </source>
</evidence>
<dbReference type="InterPro" id="IPR050175">
    <property type="entry name" value="Complex_I_Subunit_2"/>
</dbReference>
<keyword evidence="12 18" id="KW-1133">Transmembrane helix</keyword>
<evidence type="ECO:0000313" key="20">
    <source>
        <dbReference type="EMBL" id="AYN50585.1"/>
    </source>
</evidence>
<organism evidence="20">
    <name type="scientific">Ornithodoros turicata</name>
    <dbReference type="NCBI Taxonomy" id="34597"/>
    <lineage>
        <taxon>Eukaryota</taxon>
        <taxon>Metazoa</taxon>
        <taxon>Ecdysozoa</taxon>
        <taxon>Arthropoda</taxon>
        <taxon>Chelicerata</taxon>
        <taxon>Arachnida</taxon>
        <taxon>Acari</taxon>
        <taxon>Parasitiformes</taxon>
        <taxon>Ixodida</taxon>
        <taxon>Ixodoidea</taxon>
        <taxon>Argasidae</taxon>
        <taxon>Ornithodorinae</taxon>
        <taxon>Ornithodoros</taxon>
    </lineage>
</organism>
<comment type="function">
    <text evidence="18">Core subunit of the mitochondrial membrane respiratory chain NADH dehydrogenase (Complex I) which catalyzes electron transfer from NADH through the respiratory chain, using ubiquinone as an electron acceptor. Essential for the catalytic activity and assembly of complex I.</text>
</comment>
<evidence type="ECO:0000259" key="19">
    <source>
        <dbReference type="Pfam" id="PF00361"/>
    </source>
</evidence>
<reference evidence="20" key="1">
    <citation type="journal article" date="2019" name="Ticks Tick Borne Dis.">
        <title>Argasid and ixodid systematics: Implications for soft tick evolution and systematics, with a new argasid species list.</title>
        <authorList>
            <person name="Mans B.J."/>
            <person name="Featherston J."/>
            <person name="Kvas M."/>
            <person name="Pillay K.A."/>
            <person name="de Klerk D.G."/>
            <person name="Pienaar R."/>
            <person name="de Castro M.H."/>
            <person name="Schwan T.G."/>
            <person name="Lopez J.E."/>
            <person name="Teel P."/>
            <person name="Perez de Leon A.A."/>
            <person name="Sonenshine D.E."/>
            <person name="Egekwu N.I."/>
            <person name="Bakkes D.K."/>
            <person name="Heyne H."/>
            <person name="Kanduma E.G."/>
            <person name="Nyangiwe N."/>
            <person name="Bouattour A."/>
            <person name="Latif A.A."/>
        </authorList>
    </citation>
    <scope>NUCLEOTIDE SEQUENCE</scope>
    <source>
        <strain evidence="20">Kansas</strain>
    </source>
</reference>
<geneLocation type="mitochondrion" evidence="20"/>
<dbReference type="RefSeq" id="YP_009536320.1">
    <property type="nucleotide sequence ID" value="NC_039829.1"/>
</dbReference>
<keyword evidence="16 18" id="KW-0472">Membrane</keyword>
<comment type="similarity">
    <text evidence="3 18">Belongs to the complex I subunit 2 family.</text>
</comment>
<feature type="transmembrane region" description="Helical" evidence="18">
    <location>
        <begin position="127"/>
        <end position="146"/>
    </location>
</feature>
<feature type="transmembrane region" description="Helical" evidence="18">
    <location>
        <begin position="299"/>
        <end position="318"/>
    </location>
</feature>